<protein>
    <submittedName>
        <fullName evidence="1">Uncharacterized protein</fullName>
    </submittedName>
</protein>
<evidence type="ECO:0000313" key="1">
    <source>
        <dbReference type="EMBL" id="SEA77097.1"/>
    </source>
</evidence>
<dbReference type="EMBL" id="FNQF01000017">
    <property type="protein sequence ID" value="SEA77097.1"/>
    <property type="molecule type" value="Genomic_DNA"/>
</dbReference>
<accession>A0A1H4DWY5</accession>
<organism evidence="1 2">
    <name type="scientific">Psychroflexus halocasei</name>
    <dbReference type="NCBI Taxonomy" id="908615"/>
    <lineage>
        <taxon>Bacteria</taxon>
        <taxon>Pseudomonadati</taxon>
        <taxon>Bacteroidota</taxon>
        <taxon>Flavobacteriia</taxon>
        <taxon>Flavobacteriales</taxon>
        <taxon>Flavobacteriaceae</taxon>
        <taxon>Psychroflexus</taxon>
    </lineage>
</organism>
<proteinExistence type="predicted"/>
<dbReference type="RefSeq" id="WP_093245954.1">
    <property type="nucleotide sequence ID" value="NZ_FNQF01000017.1"/>
</dbReference>
<gene>
    <name evidence="1" type="ORF">SAMN05421540_1173</name>
</gene>
<evidence type="ECO:0000313" key="2">
    <source>
        <dbReference type="Proteomes" id="UP000198820"/>
    </source>
</evidence>
<name>A0A1H4DWY5_9FLAO</name>
<dbReference type="AlphaFoldDB" id="A0A1H4DWY5"/>
<keyword evidence="2" id="KW-1185">Reference proteome</keyword>
<sequence>MQRSIIVCIIIVLFFKSGFAQEKSELYILLNGTKGSVNLYTREFSESDSLQINYFQIQKEIPKEKFKYKLSIHDNEIKKLYIGTLSGGNENIVQVLARLKKREISKEKIETLKDKILYTKELNDIEFDSLKRVLTQVGSLYFLIDSGSGFYYVYERFKRE</sequence>
<dbReference type="Proteomes" id="UP000198820">
    <property type="component" value="Unassembled WGS sequence"/>
</dbReference>
<reference evidence="1 2" key="1">
    <citation type="submission" date="2016-10" db="EMBL/GenBank/DDBJ databases">
        <authorList>
            <person name="de Groot N.N."/>
        </authorList>
    </citation>
    <scope>NUCLEOTIDE SEQUENCE [LARGE SCALE GENOMIC DNA]</scope>
    <source>
        <strain evidence="1 2">DSM 23581</strain>
    </source>
</reference>